<dbReference type="Proteomes" id="UP001230951">
    <property type="component" value="Unassembled WGS sequence"/>
</dbReference>
<feature type="domain" description="ABM" evidence="1">
    <location>
        <begin position="1"/>
        <end position="70"/>
    </location>
</feature>
<protein>
    <submittedName>
        <fullName evidence="2">Quinol monooxygenase YgiN</fullName>
    </submittedName>
</protein>
<gene>
    <name evidence="2" type="ORF">J2S90_004242</name>
    <name evidence="3" type="ORF">J2S93_004177</name>
</gene>
<keyword evidence="2" id="KW-0503">Monooxygenase</keyword>
<comment type="caution">
    <text evidence="2">The sequence shown here is derived from an EMBL/GenBank/DDBJ whole genome shotgun (WGS) entry which is preliminary data.</text>
</comment>
<keyword evidence="2" id="KW-0560">Oxidoreductase</keyword>
<dbReference type="AlphaFoldDB" id="A0AAW8DL65"/>
<evidence type="ECO:0000313" key="2">
    <source>
        <dbReference type="EMBL" id="MDP9907251.1"/>
    </source>
</evidence>
<dbReference type="GO" id="GO:0004497">
    <property type="term" value="F:monooxygenase activity"/>
    <property type="evidence" value="ECO:0007669"/>
    <property type="project" value="UniProtKB-KW"/>
</dbReference>
<dbReference type="EMBL" id="JAUSRG010000019">
    <property type="protein sequence ID" value="MDP9907251.1"/>
    <property type="molecule type" value="Genomic_DNA"/>
</dbReference>
<evidence type="ECO:0000313" key="4">
    <source>
        <dbReference type="Proteomes" id="UP001230951"/>
    </source>
</evidence>
<dbReference type="Pfam" id="PF03992">
    <property type="entry name" value="ABM"/>
    <property type="match status" value="1"/>
</dbReference>
<dbReference type="Gene3D" id="3.30.70.100">
    <property type="match status" value="1"/>
</dbReference>
<evidence type="ECO:0000313" key="3">
    <source>
        <dbReference type="EMBL" id="MDQ0182721.1"/>
    </source>
</evidence>
<accession>A0AAW8DL65</accession>
<dbReference type="RefSeq" id="WP_284989404.1">
    <property type="nucleotide sequence ID" value="NZ_JAUSRG010000019.1"/>
</dbReference>
<organism evidence="2 5">
    <name type="scientific">Arthrobacter bambusae</name>
    <dbReference type="NCBI Taxonomy" id="1338426"/>
    <lineage>
        <taxon>Bacteria</taxon>
        <taxon>Bacillati</taxon>
        <taxon>Actinomycetota</taxon>
        <taxon>Actinomycetes</taxon>
        <taxon>Micrococcales</taxon>
        <taxon>Micrococcaceae</taxon>
        <taxon>Arthrobacter</taxon>
    </lineage>
</organism>
<dbReference type="PROSITE" id="PS51725">
    <property type="entry name" value="ABM"/>
    <property type="match status" value="1"/>
</dbReference>
<proteinExistence type="predicted"/>
<name>A0AAW8DL65_9MICC</name>
<dbReference type="Proteomes" id="UP001242995">
    <property type="component" value="Unassembled WGS sequence"/>
</dbReference>
<reference evidence="2 4" key="1">
    <citation type="submission" date="2023-07" db="EMBL/GenBank/DDBJ databases">
        <title>Sorghum-associated microbial communities from plants grown in Nebraska, USA.</title>
        <authorList>
            <person name="Schachtman D."/>
        </authorList>
    </citation>
    <scope>NUCLEOTIDE SEQUENCE</scope>
    <source>
        <strain evidence="2">DS1006</strain>
        <strain evidence="3 4">DS1016</strain>
    </source>
</reference>
<dbReference type="InterPro" id="IPR007138">
    <property type="entry name" value="ABM_dom"/>
</dbReference>
<keyword evidence="4" id="KW-1185">Reference proteome</keyword>
<dbReference type="SUPFAM" id="SSF54909">
    <property type="entry name" value="Dimeric alpha+beta barrel"/>
    <property type="match status" value="1"/>
</dbReference>
<evidence type="ECO:0000259" key="1">
    <source>
        <dbReference type="PROSITE" id="PS51725"/>
    </source>
</evidence>
<sequence>MMRELTEHVRAEPGNVVFWPYTRESRPNEYFVFEVYCDQAAFEEHIGAPYGRKFNEELASLIEGDGSELTWLQASQ</sequence>
<dbReference type="EMBL" id="JAUSTF010000015">
    <property type="protein sequence ID" value="MDQ0182721.1"/>
    <property type="molecule type" value="Genomic_DNA"/>
</dbReference>
<evidence type="ECO:0000313" key="5">
    <source>
        <dbReference type="Proteomes" id="UP001242995"/>
    </source>
</evidence>
<dbReference type="InterPro" id="IPR011008">
    <property type="entry name" value="Dimeric_a/b-barrel"/>
</dbReference>